<dbReference type="PANTHER" id="PTHR48079:SF6">
    <property type="entry name" value="NAD(P)-BINDING DOMAIN-CONTAINING PROTEIN-RELATED"/>
    <property type="match status" value="1"/>
</dbReference>
<dbReference type="GO" id="GO:0005737">
    <property type="term" value="C:cytoplasm"/>
    <property type="evidence" value="ECO:0007669"/>
    <property type="project" value="TreeGrafter"/>
</dbReference>
<name>A0A4R6VEF4_9PSEU</name>
<dbReference type="OrthoDB" id="3174087at2"/>
<dbReference type="InterPro" id="IPR036291">
    <property type="entry name" value="NAD(P)-bd_dom_sf"/>
</dbReference>
<sequence>MKALVTGGGGFLGGAVVDALLARGDDVTSLARGDYPDLAAKGVRVRRGDLADPDAARDAVTGQDVVVHVAAKAGLWGRDADFHRSNVEGTRVLLDACRAAGVGRFVFTSTPSVVHAGGDIDGGDESLPYADRYDSAYPRTKAEAERLVLGADSPDLATTALRPHLIWGPGDTQLVPRILARARAGTLRLVGDGTALIDTTFVDDAAAAHLDAVDHLHPGAACAGRAYFVTSGDPRPVRELVDGILAAGGLPPVRGTVPRPVAVAAGAAVEATWRVLGGFTDLGEPPMTRFLARQLATTHWFDISAARRDLGYRPRFDVDAGLDRLARALAA</sequence>
<dbReference type="InterPro" id="IPR002225">
    <property type="entry name" value="3Beta_OHSteriod_DH/Estase"/>
</dbReference>
<dbReference type="InterPro" id="IPR051783">
    <property type="entry name" value="NAD(P)-dependent_oxidoreduct"/>
</dbReference>
<dbReference type="GO" id="GO:0016616">
    <property type="term" value="F:oxidoreductase activity, acting on the CH-OH group of donors, NAD or NADP as acceptor"/>
    <property type="evidence" value="ECO:0007669"/>
    <property type="project" value="InterPro"/>
</dbReference>
<dbReference type="AlphaFoldDB" id="A0A4R6VEF4"/>
<dbReference type="RefSeq" id="WP_133827613.1">
    <property type="nucleotide sequence ID" value="NZ_BAABHR010000022.1"/>
</dbReference>
<dbReference type="GO" id="GO:0006694">
    <property type="term" value="P:steroid biosynthetic process"/>
    <property type="evidence" value="ECO:0007669"/>
    <property type="project" value="InterPro"/>
</dbReference>
<evidence type="ECO:0000313" key="3">
    <source>
        <dbReference type="Proteomes" id="UP000295705"/>
    </source>
</evidence>
<dbReference type="Proteomes" id="UP000295705">
    <property type="component" value="Unassembled WGS sequence"/>
</dbReference>
<evidence type="ECO:0000313" key="2">
    <source>
        <dbReference type="EMBL" id="TDQ58830.1"/>
    </source>
</evidence>
<dbReference type="GO" id="GO:0004029">
    <property type="term" value="F:aldehyde dehydrogenase (NAD+) activity"/>
    <property type="evidence" value="ECO:0007669"/>
    <property type="project" value="TreeGrafter"/>
</dbReference>
<gene>
    <name evidence="2" type="ORF">EV188_104577</name>
</gene>
<proteinExistence type="predicted"/>
<feature type="domain" description="3-beta hydroxysteroid dehydrogenase/isomerase" evidence="1">
    <location>
        <begin position="4"/>
        <end position="242"/>
    </location>
</feature>
<dbReference type="SUPFAM" id="SSF51735">
    <property type="entry name" value="NAD(P)-binding Rossmann-fold domains"/>
    <property type="match status" value="1"/>
</dbReference>
<dbReference type="Gene3D" id="3.40.50.720">
    <property type="entry name" value="NAD(P)-binding Rossmann-like Domain"/>
    <property type="match status" value="1"/>
</dbReference>
<evidence type="ECO:0000259" key="1">
    <source>
        <dbReference type="Pfam" id="PF01073"/>
    </source>
</evidence>
<dbReference type="Pfam" id="PF01073">
    <property type="entry name" value="3Beta_HSD"/>
    <property type="match status" value="1"/>
</dbReference>
<dbReference type="EMBL" id="SNYO01000004">
    <property type="protein sequence ID" value="TDQ58830.1"/>
    <property type="molecule type" value="Genomic_DNA"/>
</dbReference>
<reference evidence="2 3" key="1">
    <citation type="submission" date="2019-03" db="EMBL/GenBank/DDBJ databases">
        <title>Genomic Encyclopedia of Type Strains, Phase IV (KMG-IV): sequencing the most valuable type-strain genomes for metagenomic binning, comparative biology and taxonomic classification.</title>
        <authorList>
            <person name="Goeker M."/>
        </authorList>
    </citation>
    <scope>NUCLEOTIDE SEQUENCE [LARGE SCALE GENOMIC DNA]</scope>
    <source>
        <strain evidence="2 3">DSM 45775</strain>
    </source>
</reference>
<comment type="caution">
    <text evidence="2">The sequence shown here is derived from an EMBL/GenBank/DDBJ whole genome shotgun (WGS) entry which is preliminary data.</text>
</comment>
<protein>
    <submittedName>
        <fullName evidence="2">Nucleoside-diphosphate-sugar epimerase</fullName>
    </submittedName>
</protein>
<keyword evidence="3" id="KW-1185">Reference proteome</keyword>
<dbReference type="PANTHER" id="PTHR48079">
    <property type="entry name" value="PROTEIN YEEZ"/>
    <property type="match status" value="1"/>
</dbReference>
<organism evidence="2 3">
    <name type="scientific">Actinomycetospora succinea</name>
    <dbReference type="NCBI Taxonomy" id="663603"/>
    <lineage>
        <taxon>Bacteria</taxon>
        <taxon>Bacillati</taxon>
        <taxon>Actinomycetota</taxon>
        <taxon>Actinomycetes</taxon>
        <taxon>Pseudonocardiales</taxon>
        <taxon>Pseudonocardiaceae</taxon>
        <taxon>Actinomycetospora</taxon>
    </lineage>
</organism>
<accession>A0A4R6VEF4</accession>